<dbReference type="Proteomes" id="UP000317078">
    <property type="component" value="Unassembled WGS sequence"/>
</dbReference>
<dbReference type="OrthoDB" id="7288728at2"/>
<dbReference type="NCBIfam" id="TIGR02595">
    <property type="entry name" value="PEP_CTERM"/>
    <property type="match status" value="1"/>
</dbReference>
<organism evidence="3 4">
    <name type="scientific">Muricoccus nepalensis</name>
    <dbReference type="NCBI Taxonomy" id="1854500"/>
    <lineage>
        <taxon>Bacteria</taxon>
        <taxon>Pseudomonadati</taxon>
        <taxon>Pseudomonadota</taxon>
        <taxon>Alphaproteobacteria</taxon>
        <taxon>Acetobacterales</taxon>
        <taxon>Roseomonadaceae</taxon>
        <taxon>Muricoccus</taxon>
    </lineage>
</organism>
<dbReference type="InterPro" id="IPR013424">
    <property type="entry name" value="Ice-binding_C"/>
</dbReference>
<keyword evidence="4" id="KW-1185">Reference proteome</keyword>
<dbReference type="EMBL" id="RCZP01000007">
    <property type="protein sequence ID" value="TPG57676.1"/>
    <property type="molecule type" value="Genomic_DNA"/>
</dbReference>
<proteinExistence type="predicted"/>
<name>A0A502G9H1_9PROT</name>
<protein>
    <submittedName>
        <fullName evidence="3">PEP-CTERM sorting domain-containing protein</fullName>
    </submittedName>
</protein>
<feature type="chain" id="PRO_5021277584" evidence="1">
    <location>
        <begin position="46"/>
        <end position="256"/>
    </location>
</feature>
<dbReference type="AlphaFoldDB" id="A0A502G9H1"/>
<sequence length="256" mass="26025">MLFLLELGGQDGTRSETPDKDHFMRKLLLAAAAVISLGFAAQAQAAPELSARAFQDGMFVPGAASTTTTGNLTILNVSSANFSVLSTLALGYPVLSQPDFDVRTTAVSTGNFATSHTLTFEVTQTGLTSASAGAPLAALVSSFTTNGLIGGGGISSVTLSTYADAGNNAFSRSQLLSSVTYTSGVTNASGALFSNPTLANTLFSETVVISATFTGANAVLNTTSQMTAVPVPEPASLALFGMGLLGMGLIRRRHAG</sequence>
<evidence type="ECO:0000313" key="4">
    <source>
        <dbReference type="Proteomes" id="UP000317078"/>
    </source>
</evidence>
<dbReference type="Pfam" id="PF07589">
    <property type="entry name" value="PEP-CTERM"/>
    <property type="match status" value="1"/>
</dbReference>
<reference evidence="3 4" key="1">
    <citation type="journal article" date="2019" name="Environ. Microbiol.">
        <title>Species interactions and distinct microbial communities in high Arctic permafrost affected cryosols are associated with the CH4 and CO2 gas fluxes.</title>
        <authorList>
            <person name="Altshuler I."/>
            <person name="Hamel J."/>
            <person name="Turney S."/>
            <person name="Magnuson E."/>
            <person name="Levesque R."/>
            <person name="Greer C."/>
            <person name="Whyte L.G."/>
        </authorList>
    </citation>
    <scope>NUCLEOTIDE SEQUENCE [LARGE SCALE GENOMIC DNA]</scope>
    <source>
        <strain evidence="3 4">S9.3B</strain>
    </source>
</reference>
<evidence type="ECO:0000256" key="1">
    <source>
        <dbReference type="SAM" id="SignalP"/>
    </source>
</evidence>
<gene>
    <name evidence="3" type="ORF">EAH89_09590</name>
</gene>
<evidence type="ECO:0000259" key="2">
    <source>
        <dbReference type="Pfam" id="PF07589"/>
    </source>
</evidence>
<feature type="domain" description="Ice-binding protein C-terminal" evidence="2">
    <location>
        <begin position="230"/>
        <end position="253"/>
    </location>
</feature>
<evidence type="ECO:0000313" key="3">
    <source>
        <dbReference type="EMBL" id="TPG57676.1"/>
    </source>
</evidence>
<feature type="signal peptide" evidence="1">
    <location>
        <begin position="1"/>
        <end position="45"/>
    </location>
</feature>
<keyword evidence="1" id="KW-0732">Signal</keyword>
<comment type="caution">
    <text evidence="3">The sequence shown here is derived from an EMBL/GenBank/DDBJ whole genome shotgun (WGS) entry which is preliminary data.</text>
</comment>
<accession>A0A502G9H1</accession>